<keyword evidence="2" id="KW-0645">Protease</keyword>
<sequence>MRDSGGSLAQNCWQGDLGLTAVGQDDTGGGGIPGDHLIVPVSGHSVPSPMHLRLGQKEKVWTREYPDEEDEDGMGGIEAIGDEEEENNLDGEDKGEFEEDSLSQAEAGDLFRSHLSRYRALRRFRRWQRLRSHGGLRLTQHWKSWRQRAQRVCFLGQRWSRRAQSYNLYGKQRRIKRYQQSPYMDGEDDSNNERSTESDRDEQINGCSPDKQEDRGRREAEVKRVELALTEEHMSCVTGMDHRLSTVTVVSQINLFHILQDFVKPLSQL</sequence>
<evidence type="ECO:0000313" key="3">
    <source>
        <dbReference type="Proteomes" id="UP000246464"/>
    </source>
</evidence>
<gene>
    <name evidence="2" type="ORF">SMAX5B_017533</name>
</gene>
<dbReference type="GO" id="GO:0006508">
    <property type="term" value="P:proteolysis"/>
    <property type="evidence" value="ECO:0007669"/>
    <property type="project" value="UniProtKB-KW"/>
</dbReference>
<organism evidence="2 3">
    <name type="scientific">Scophthalmus maximus</name>
    <name type="common">Turbot</name>
    <name type="synonym">Psetta maxima</name>
    <dbReference type="NCBI Taxonomy" id="52904"/>
    <lineage>
        <taxon>Eukaryota</taxon>
        <taxon>Metazoa</taxon>
        <taxon>Chordata</taxon>
        <taxon>Craniata</taxon>
        <taxon>Vertebrata</taxon>
        <taxon>Euteleostomi</taxon>
        <taxon>Actinopterygii</taxon>
        <taxon>Neopterygii</taxon>
        <taxon>Teleostei</taxon>
        <taxon>Neoteleostei</taxon>
        <taxon>Acanthomorphata</taxon>
        <taxon>Carangaria</taxon>
        <taxon>Pleuronectiformes</taxon>
        <taxon>Pleuronectoidei</taxon>
        <taxon>Scophthalmidae</taxon>
        <taxon>Scophthalmus</taxon>
    </lineage>
</organism>
<keyword evidence="2" id="KW-0378">Hydrolase</keyword>
<keyword evidence="3" id="KW-1185">Reference proteome</keyword>
<accession>A0A2U9AW00</accession>
<dbReference type="Proteomes" id="UP000246464">
    <property type="component" value="Chromosome 1"/>
</dbReference>
<reference evidence="2 3" key="1">
    <citation type="submission" date="2017-12" db="EMBL/GenBank/DDBJ databases">
        <title>Integrating genomic resources of turbot (Scophthalmus maximus) in depth evaluation of genetic and physical mapping variation across individuals.</title>
        <authorList>
            <person name="Martinez P."/>
        </authorList>
    </citation>
    <scope>NUCLEOTIDE SEQUENCE [LARGE SCALE GENOMIC DNA]</scope>
</reference>
<protein>
    <submittedName>
        <fullName evidence="2">Putative sentrin-specific protease 5-like</fullName>
    </submittedName>
</protein>
<dbReference type="EMBL" id="CP026243">
    <property type="protein sequence ID" value="AWO95796.1"/>
    <property type="molecule type" value="Genomic_DNA"/>
</dbReference>
<feature type="compositionally biased region" description="Acidic residues" evidence="1">
    <location>
        <begin position="80"/>
        <end position="96"/>
    </location>
</feature>
<proteinExistence type="predicted"/>
<feature type="region of interest" description="Disordered" evidence="1">
    <location>
        <begin position="66"/>
        <end position="96"/>
    </location>
</feature>
<evidence type="ECO:0000256" key="1">
    <source>
        <dbReference type="SAM" id="MobiDB-lite"/>
    </source>
</evidence>
<feature type="compositionally biased region" description="Basic and acidic residues" evidence="1">
    <location>
        <begin position="210"/>
        <end position="219"/>
    </location>
</feature>
<evidence type="ECO:0000313" key="2">
    <source>
        <dbReference type="EMBL" id="AWO95796.1"/>
    </source>
</evidence>
<dbReference type="GO" id="GO:0008233">
    <property type="term" value="F:peptidase activity"/>
    <property type="evidence" value="ECO:0007669"/>
    <property type="project" value="UniProtKB-KW"/>
</dbReference>
<feature type="region of interest" description="Disordered" evidence="1">
    <location>
        <begin position="177"/>
        <end position="219"/>
    </location>
</feature>
<feature type="compositionally biased region" description="Basic and acidic residues" evidence="1">
    <location>
        <begin position="191"/>
        <end position="203"/>
    </location>
</feature>
<dbReference type="AlphaFoldDB" id="A0A2U9AW00"/>
<name>A0A2U9AW00_SCOMX</name>